<dbReference type="Proteomes" id="UP000032430">
    <property type="component" value="Chromosome I"/>
</dbReference>
<gene>
    <name evidence="1" type="ORF">LFA_2972</name>
</gene>
<evidence type="ECO:0000313" key="2">
    <source>
        <dbReference type="Proteomes" id="UP000032430"/>
    </source>
</evidence>
<dbReference type="KEGG" id="lfa:LFA_2972"/>
<dbReference type="STRING" id="1212491.LFA_2972"/>
<dbReference type="OrthoDB" id="5651058at2"/>
<name>A0A098GA12_9GAMM</name>
<reference evidence="2" key="1">
    <citation type="submission" date="2014-09" db="EMBL/GenBank/DDBJ databases">
        <authorList>
            <person name="Gomez-Valero L."/>
        </authorList>
    </citation>
    <scope>NUCLEOTIDE SEQUENCE [LARGE SCALE GENOMIC DNA]</scope>
    <source>
        <strain evidence="2">ATCC700992</strain>
    </source>
</reference>
<proteinExistence type="predicted"/>
<organism evidence="1 2">
    <name type="scientific">Legionella fallonii LLAP-10</name>
    <dbReference type="NCBI Taxonomy" id="1212491"/>
    <lineage>
        <taxon>Bacteria</taxon>
        <taxon>Pseudomonadati</taxon>
        <taxon>Pseudomonadota</taxon>
        <taxon>Gammaproteobacteria</taxon>
        <taxon>Legionellales</taxon>
        <taxon>Legionellaceae</taxon>
        <taxon>Legionella</taxon>
    </lineage>
</organism>
<keyword evidence="2" id="KW-1185">Reference proteome</keyword>
<evidence type="ECO:0000313" key="1">
    <source>
        <dbReference type="EMBL" id="CEG58325.1"/>
    </source>
</evidence>
<dbReference type="HOGENOM" id="CLU_1218522_0_0_6"/>
<protein>
    <submittedName>
        <fullName evidence="1">Uncharacterized protein</fullName>
    </submittedName>
</protein>
<accession>A0A098GA12</accession>
<sequence length="227" mass="26027">MQSIQTPNNETNDNVLTPTDDELHALAVQYISESNQLIFQDLPKVITQIIQQEAWKTRNNSFKNFGEYVLNQSPDGLGITNNEMLWLLKSALNKNTQHAAHWAEVLGEVDTSVRMYAKEKKIPIKDLSGNLTDYDDTNPELIQENVITYLPSRSSSNDGRLLKLKKKDPQAYDNVIQNKVRLKEAWPQTPRKKLQPIESVKNKFSSLSKSDREAFLAWIEQEKESLV</sequence>
<dbReference type="EMBL" id="LN614827">
    <property type="protein sequence ID" value="CEG58325.1"/>
    <property type="molecule type" value="Genomic_DNA"/>
</dbReference>
<dbReference type="AlphaFoldDB" id="A0A098GA12"/>